<organism evidence="3 4">
    <name type="scientific">Tritrichomonas foetus</name>
    <dbReference type="NCBI Taxonomy" id="1144522"/>
    <lineage>
        <taxon>Eukaryota</taxon>
        <taxon>Metamonada</taxon>
        <taxon>Parabasalia</taxon>
        <taxon>Tritrichomonadida</taxon>
        <taxon>Tritrichomonadidae</taxon>
        <taxon>Tritrichomonas</taxon>
    </lineage>
</organism>
<dbReference type="EMBL" id="MLAK01000878">
    <property type="protein sequence ID" value="OHT02186.1"/>
    <property type="molecule type" value="Genomic_DNA"/>
</dbReference>
<reference evidence="3" key="1">
    <citation type="submission" date="2016-10" db="EMBL/GenBank/DDBJ databases">
        <authorList>
            <person name="Benchimol M."/>
            <person name="Almeida L.G."/>
            <person name="Vasconcelos A.T."/>
            <person name="Perreira-Neves A."/>
            <person name="Rosa I.A."/>
            <person name="Tasca T."/>
            <person name="Bogo M.R."/>
            <person name="de Souza W."/>
        </authorList>
    </citation>
    <scope>NUCLEOTIDE SEQUENCE [LARGE SCALE GENOMIC DNA]</scope>
    <source>
        <strain evidence="3">K</strain>
    </source>
</reference>
<dbReference type="VEuPathDB" id="TrichDB:TRFO_30805"/>
<dbReference type="InterPro" id="IPR002110">
    <property type="entry name" value="Ankyrin_rpt"/>
</dbReference>
<keyword evidence="2" id="KW-0040">ANK repeat</keyword>
<dbReference type="OrthoDB" id="1577640at2759"/>
<dbReference type="PANTHER" id="PTHR24198:SF165">
    <property type="entry name" value="ANKYRIN REPEAT-CONTAINING PROTEIN-RELATED"/>
    <property type="match status" value="1"/>
</dbReference>
<sequence length="665" mass="75360">MEDSAFFESLPEDLRDELTLKAEINLILQEISTDNFDDKFNSLIQLADLENEKFVISISRSIHQHIFILPQSIILLSHIVEVLVPLLKTEELRFAFTDSLIRQCLFSITNFNNSACSFFLGLLIKIGIAPPSFSREVVKYIETISNETIAGLYFLFACCGTLYEKDPNLLNELFDYFKGTITSFQTIKKVFLKELLAIEKENFEVNKYLCYDQYYKNLVNAIHRDDVDFIQSFIVISDNDINMEYPKTLWEPSIELQHARNITLVDAAAFYGSSKCFKYMMLNGADIENSGNYAIDGGNLEIIRIIEQKKPFTVSSLFRAIERDRYEAFVWLYETKNFITSDDDVILDDRNRTLLHAAAMSNSIRICIYLLDRSLNCINMTNKFGYTPISRAVQNGSIDIVKILLGIPQIDLTILDKDENTLIHIAATNDDVEMLKLFLNLIDYNKPNRLNQTPLFLAAQQKAARTIKFLLTLENIDLLHRDVEHETPFLAAVRSSNVKCAQLLFDTGAYNINDTGNSLQTALAIAASTGCIEMMKYILSIDNVNINFKDGNSMTPIFRAIDVGSVECVQLFIQQPNIELNICNKSRATPLIYAINLLGSVNPSKHLEIVKLLIKTPGIDLNCQDIHGRTPICIATAYKSLEIVKLLLETPGVDLSIKTNKVSIL</sequence>
<dbReference type="InterPro" id="IPR036770">
    <property type="entry name" value="Ankyrin_rpt-contain_sf"/>
</dbReference>
<dbReference type="Proteomes" id="UP000179807">
    <property type="component" value="Unassembled WGS sequence"/>
</dbReference>
<dbReference type="RefSeq" id="XP_068355322.1">
    <property type="nucleotide sequence ID" value="XM_068507558.1"/>
</dbReference>
<accession>A0A1J4JTW4</accession>
<dbReference type="InterPro" id="IPR016024">
    <property type="entry name" value="ARM-type_fold"/>
</dbReference>
<dbReference type="SMART" id="SM00248">
    <property type="entry name" value="ANK"/>
    <property type="match status" value="10"/>
</dbReference>
<dbReference type="Gene3D" id="1.25.40.20">
    <property type="entry name" value="Ankyrin repeat-containing domain"/>
    <property type="match status" value="2"/>
</dbReference>
<dbReference type="SUPFAM" id="SSF48403">
    <property type="entry name" value="Ankyrin repeat"/>
    <property type="match status" value="1"/>
</dbReference>
<dbReference type="PANTHER" id="PTHR24198">
    <property type="entry name" value="ANKYRIN REPEAT AND PROTEIN KINASE DOMAIN-CONTAINING PROTEIN"/>
    <property type="match status" value="1"/>
</dbReference>
<dbReference type="GeneID" id="94842262"/>
<dbReference type="SUPFAM" id="SSF48371">
    <property type="entry name" value="ARM repeat"/>
    <property type="match status" value="1"/>
</dbReference>
<dbReference type="Pfam" id="PF12796">
    <property type="entry name" value="Ank_2"/>
    <property type="match status" value="2"/>
</dbReference>
<evidence type="ECO:0000313" key="3">
    <source>
        <dbReference type="EMBL" id="OHT02186.1"/>
    </source>
</evidence>
<comment type="caution">
    <text evidence="3">The sequence shown here is derived from an EMBL/GenBank/DDBJ whole genome shotgun (WGS) entry which is preliminary data.</text>
</comment>
<evidence type="ECO:0000256" key="2">
    <source>
        <dbReference type="ARBA" id="ARBA00023043"/>
    </source>
</evidence>
<proteinExistence type="predicted"/>
<name>A0A1J4JTW4_9EUKA</name>
<evidence type="ECO:0000256" key="1">
    <source>
        <dbReference type="ARBA" id="ARBA00022737"/>
    </source>
</evidence>
<gene>
    <name evidence="3" type="ORF">TRFO_30805</name>
</gene>
<dbReference type="AlphaFoldDB" id="A0A1J4JTW4"/>
<evidence type="ECO:0000313" key="4">
    <source>
        <dbReference type="Proteomes" id="UP000179807"/>
    </source>
</evidence>
<protein>
    <submittedName>
        <fullName evidence="3">Uncharacterized protein</fullName>
    </submittedName>
</protein>
<keyword evidence="1" id="KW-0677">Repeat</keyword>
<keyword evidence="4" id="KW-1185">Reference proteome</keyword>
<dbReference type="Pfam" id="PF00023">
    <property type="entry name" value="Ank"/>
    <property type="match status" value="1"/>
</dbReference>